<sequence>MRGEQQQQEMERLPPGFRFFPTDEELITYYLARKAADASFTSATIREVDLYKFDPWDLPCQQLQASAARGDHNHQQECCYFFCTKGSKYSSGVRARRATQSGYWKSTGKDKAVYSSAGGHLVGTKKMLVFYGGRAPRGKKTGWVMHEYALRESALLTGAQSEWVICRMLMKKDPSSDRKPETEATVHDQLPSLAPGHLLPVEPGGCYHEQDVAPPVDSHEADSQSVGHAMDCDEKDRPHFQMARDEELLLMTNNSSGSSCTSPPPIRDDQLGTNCSALQFMQMQSDEVHYSLPGLLEYDGSYDESQDIGSVDRRAEMFNASLDHSIHLSGLFWNYGS</sequence>
<comment type="caution">
    <text evidence="6">The sequence shown here is derived from an EMBL/GenBank/DDBJ whole genome shotgun (WGS) entry which is preliminary data.</text>
</comment>
<dbReference type="GO" id="GO:0006355">
    <property type="term" value="P:regulation of DNA-templated transcription"/>
    <property type="evidence" value="ECO:0007669"/>
    <property type="project" value="InterPro"/>
</dbReference>
<name>A0AAV5E0Z2_ELECO</name>
<dbReference type="PANTHER" id="PTHR31744">
    <property type="entry name" value="PROTEIN CUP-SHAPED COTYLEDON 2-RELATED"/>
    <property type="match status" value="1"/>
</dbReference>
<reference evidence="6" key="2">
    <citation type="submission" date="2021-12" db="EMBL/GenBank/DDBJ databases">
        <title>Resequencing data analysis of finger millet.</title>
        <authorList>
            <person name="Hatakeyama M."/>
            <person name="Aluri S."/>
            <person name="Balachadran M.T."/>
            <person name="Sivarajan S.R."/>
            <person name="Poveda L."/>
            <person name="Shimizu-Inatsugi R."/>
            <person name="Schlapbach R."/>
            <person name="Sreeman S.M."/>
            <person name="Shimizu K.K."/>
        </authorList>
    </citation>
    <scope>NUCLEOTIDE SEQUENCE</scope>
</reference>
<dbReference type="EMBL" id="BQKI01000072">
    <property type="protein sequence ID" value="GJN16148.1"/>
    <property type="molecule type" value="Genomic_DNA"/>
</dbReference>
<keyword evidence="1" id="KW-0805">Transcription regulation</keyword>
<dbReference type="AlphaFoldDB" id="A0AAV5E0Z2"/>
<dbReference type="InterPro" id="IPR036093">
    <property type="entry name" value="NAC_dom_sf"/>
</dbReference>
<evidence type="ECO:0000256" key="1">
    <source>
        <dbReference type="ARBA" id="ARBA00023015"/>
    </source>
</evidence>
<organism evidence="6 7">
    <name type="scientific">Eleusine coracana subsp. coracana</name>
    <dbReference type="NCBI Taxonomy" id="191504"/>
    <lineage>
        <taxon>Eukaryota</taxon>
        <taxon>Viridiplantae</taxon>
        <taxon>Streptophyta</taxon>
        <taxon>Embryophyta</taxon>
        <taxon>Tracheophyta</taxon>
        <taxon>Spermatophyta</taxon>
        <taxon>Magnoliopsida</taxon>
        <taxon>Liliopsida</taxon>
        <taxon>Poales</taxon>
        <taxon>Poaceae</taxon>
        <taxon>PACMAD clade</taxon>
        <taxon>Chloridoideae</taxon>
        <taxon>Cynodonteae</taxon>
        <taxon>Eleusininae</taxon>
        <taxon>Eleusine</taxon>
    </lineage>
</organism>
<feature type="domain" description="NAC" evidence="5">
    <location>
        <begin position="13"/>
        <end position="171"/>
    </location>
</feature>
<dbReference type="PANTHER" id="PTHR31744:SF74">
    <property type="entry name" value="OS08G0433500 PROTEIN"/>
    <property type="match status" value="1"/>
</dbReference>
<accession>A0AAV5E0Z2</accession>
<dbReference type="Gene3D" id="2.170.150.80">
    <property type="entry name" value="NAC domain"/>
    <property type="match status" value="1"/>
</dbReference>
<evidence type="ECO:0000256" key="2">
    <source>
        <dbReference type="ARBA" id="ARBA00023125"/>
    </source>
</evidence>
<protein>
    <recommendedName>
        <fullName evidence="5">NAC domain-containing protein</fullName>
    </recommendedName>
</protein>
<dbReference type="Pfam" id="PF02365">
    <property type="entry name" value="NAM"/>
    <property type="match status" value="1"/>
</dbReference>
<evidence type="ECO:0000256" key="3">
    <source>
        <dbReference type="ARBA" id="ARBA00023163"/>
    </source>
</evidence>
<evidence type="ECO:0000313" key="6">
    <source>
        <dbReference type="EMBL" id="GJN16148.1"/>
    </source>
</evidence>
<keyword evidence="7" id="KW-1185">Reference proteome</keyword>
<evidence type="ECO:0000256" key="4">
    <source>
        <dbReference type="ARBA" id="ARBA00023242"/>
    </source>
</evidence>
<dbReference type="InterPro" id="IPR003441">
    <property type="entry name" value="NAC-dom"/>
</dbReference>
<keyword evidence="3" id="KW-0804">Transcription</keyword>
<evidence type="ECO:0000313" key="7">
    <source>
        <dbReference type="Proteomes" id="UP001054889"/>
    </source>
</evidence>
<keyword evidence="4" id="KW-0539">Nucleus</keyword>
<gene>
    <name evidence="6" type="primary">gb03106</name>
    <name evidence="6" type="ORF">PR202_gb03106</name>
</gene>
<reference evidence="6" key="1">
    <citation type="journal article" date="2018" name="DNA Res.">
        <title>Multiple hybrid de novo genome assembly of finger millet, an orphan allotetraploid crop.</title>
        <authorList>
            <person name="Hatakeyama M."/>
            <person name="Aluri S."/>
            <person name="Balachadran M.T."/>
            <person name="Sivarajan S.R."/>
            <person name="Patrignani A."/>
            <person name="Gruter S."/>
            <person name="Poveda L."/>
            <person name="Shimizu-Inatsugi R."/>
            <person name="Baeten J."/>
            <person name="Francoijs K.J."/>
            <person name="Nataraja K.N."/>
            <person name="Reddy Y.A.N."/>
            <person name="Phadnis S."/>
            <person name="Ravikumar R.L."/>
            <person name="Schlapbach R."/>
            <person name="Sreeman S.M."/>
            <person name="Shimizu K.K."/>
        </authorList>
    </citation>
    <scope>NUCLEOTIDE SEQUENCE</scope>
</reference>
<dbReference type="PROSITE" id="PS51005">
    <property type="entry name" value="NAC"/>
    <property type="match status" value="1"/>
</dbReference>
<proteinExistence type="predicted"/>
<dbReference type="Proteomes" id="UP001054889">
    <property type="component" value="Unassembled WGS sequence"/>
</dbReference>
<dbReference type="GO" id="GO:0003677">
    <property type="term" value="F:DNA binding"/>
    <property type="evidence" value="ECO:0007669"/>
    <property type="project" value="UniProtKB-KW"/>
</dbReference>
<keyword evidence="2" id="KW-0238">DNA-binding</keyword>
<dbReference type="SUPFAM" id="SSF101941">
    <property type="entry name" value="NAC domain"/>
    <property type="match status" value="1"/>
</dbReference>
<evidence type="ECO:0000259" key="5">
    <source>
        <dbReference type="PROSITE" id="PS51005"/>
    </source>
</evidence>